<dbReference type="GO" id="GO:0004364">
    <property type="term" value="F:glutathione transferase activity"/>
    <property type="evidence" value="ECO:0007669"/>
    <property type="project" value="UniProtKB-EC"/>
</dbReference>
<dbReference type="HOGENOM" id="CLU_026126_7_2_1"/>
<dbReference type="CDD" id="cd03419">
    <property type="entry name" value="GRX_GRXh_1_2_like"/>
    <property type="match status" value="1"/>
</dbReference>
<dbReference type="PANTHER" id="PTHR45694">
    <property type="entry name" value="GLUTAREDOXIN 2"/>
    <property type="match status" value="1"/>
</dbReference>
<keyword evidence="10" id="KW-1185">Reference proteome</keyword>
<dbReference type="GO" id="GO:0005737">
    <property type="term" value="C:cytoplasm"/>
    <property type="evidence" value="ECO:0007669"/>
    <property type="project" value="TreeGrafter"/>
</dbReference>
<dbReference type="PROSITE" id="PS00195">
    <property type="entry name" value="GLUTAREDOXIN_1"/>
    <property type="match status" value="1"/>
</dbReference>
<dbReference type="PANTHER" id="PTHR45694:SF26">
    <property type="entry name" value="GRX1P"/>
    <property type="match status" value="1"/>
</dbReference>
<dbReference type="PROSITE" id="PS00194">
    <property type="entry name" value="THIOREDOXIN_1"/>
    <property type="match status" value="1"/>
</dbReference>
<name>G3AVE8_SPAPN</name>
<evidence type="ECO:0000256" key="5">
    <source>
        <dbReference type="ARBA" id="ARBA00023284"/>
    </source>
</evidence>
<dbReference type="STRING" id="619300.G3AVE8"/>
<dbReference type="OMA" id="YACYELD"/>
<dbReference type="GeneID" id="18870613"/>
<dbReference type="GO" id="GO:0015038">
    <property type="term" value="F:glutathione disulfide oxidoreductase activity"/>
    <property type="evidence" value="ECO:0007669"/>
    <property type="project" value="TreeGrafter"/>
</dbReference>
<accession>G3AVE8</accession>
<feature type="domain" description="Glutaredoxin" evidence="8">
    <location>
        <begin position="31"/>
        <end position="93"/>
    </location>
</feature>
<keyword evidence="3" id="KW-0249">Electron transport</keyword>
<dbReference type="InterPro" id="IPR036249">
    <property type="entry name" value="Thioredoxin-like_sf"/>
</dbReference>
<gene>
    <name evidence="9" type="ORF">SPAPADRAFT_144298</name>
</gene>
<evidence type="ECO:0000259" key="8">
    <source>
        <dbReference type="Pfam" id="PF00462"/>
    </source>
</evidence>
<dbReference type="InParanoid" id="G3AVE8"/>
<comment type="catalytic activity">
    <reaction evidence="1">
        <text>2 glutathione + H2O2 = glutathione disulfide + 2 H2O</text>
        <dbReference type="Rhea" id="RHEA:16833"/>
        <dbReference type="ChEBI" id="CHEBI:15377"/>
        <dbReference type="ChEBI" id="CHEBI:16240"/>
        <dbReference type="ChEBI" id="CHEBI:57925"/>
        <dbReference type="ChEBI" id="CHEBI:58297"/>
        <dbReference type="EC" id="1.11.1.9"/>
    </reaction>
</comment>
<proteinExistence type="predicted"/>
<dbReference type="SUPFAM" id="SSF52833">
    <property type="entry name" value="Thioredoxin-like"/>
    <property type="match status" value="1"/>
</dbReference>
<dbReference type="GO" id="GO:0004602">
    <property type="term" value="F:glutathione peroxidase activity"/>
    <property type="evidence" value="ECO:0007669"/>
    <property type="project" value="UniProtKB-EC"/>
</dbReference>
<organism evidence="10">
    <name type="scientific">Spathaspora passalidarum (strain NRRL Y-27907 / 11-Y1)</name>
    <dbReference type="NCBI Taxonomy" id="619300"/>
    <lineage>
        <taxon>Eukaryota</taxon>
        <taxon>Fungi</taxon>
        <taxon>Dikarya</taxon>
        <taxon>Ascomycota</taxon>
        <taxon>Saccharomycotina</taxon>
        <taxon>Pichiomycetes</taxon>
        <taxon>Debaryomycetaceae</taxon>
        <taxon>Spathaspora</taxon>
    </lineage>
</organism>
<keyword evidence="2" id="KW-0813">Transport</keyword>
<dbReference type="InterPro" id="IPR017937">
    <property type="entry name" value="Thioredoxin_CS"/>
</dbReference>
<dbReference type="NCBIfam" id="TIGR02180">
    <property type="entry name" value="GRX_euk"/>
    <property type="match status" value="1"/>
</dbReference>
<dbReference type="Gene3D" id="3.40.30.10">
    <property type="entry name" value="Glutaredoxin"/>
    <property type="match status" value="1"/>
</dbReference>
<evidence type="ECO:0000256" key="6">
    <source>
        <dbReference type="ARBA" id="ARBA00035808"/>
    </source>
</evidence>
<dbReference type="AlphaFoldDB" id="G3AVE8"/>
<evidence type="ECO:0000313" key="10">
    <source>
        <dbReference type="Proteomes" id="UP000000709"/>
    </source>
</evidence>
<dbReference type="OrthoDB" id="418495at2759"/>
<dbReference type="InterPro" id="IPR011767">
    <property type="entry name" value="GLR_AS"/>
</dbReference>
<dbReference type="EMBL" id="GL996506">
    <property type="protein sequence ID" value="EGW30167.1"/>
    <property type="molecule type" value="Genomic_DNA"/>
</dbReference>
<dbReference type="GO" id="GO:0034599">
    <property type="term" value="P:cellular response to oxidative stress"/>
    <property type="evidence" value="ECO:0007669"/>
    <property type="project" value="TreeGrafter"/>
</dbReference>
<evidence type="ECO:0000256" key="3">
    <source>
        <dbReference type="ARBA" id="ARBA00022982"/>
    </source>
</evidence>
<dbReference type="KEGG" id="spaa:SPAPADRAFT_144298"/>
<evidence type="ECO:0000313" key="9">
    <source>
        <dbReference type="EMBL" id="EGW30167.1"/>
    </source>
</evidence>
<dbReference type="InterPro" id="IPR002109">
    <property type="entry name" value="Glutaredoxin"/>
</dbReference>
<dbReference type="eggNOG" id="KOG1752">
    <property type="taxonomic scope" value="Eukaryota"/>
</dbReference>
<dbReference type="RefSeq" id="XP_007377933.1">
    <property type="nucleotide sequence ID" value="XM_007377871.1"/>
</dbReference>
<dbReference type="InterPro" id="IPR011899">
    <property type="entry name" value="Glutaredoxin_euk/vir"/>
</dbReference>
<dbReference type="InterPro" id="IPR014025">
    <property type="entry name" value="Glutaredoxin_subgr"/>
</dbReference>
<comment type="catalytic activity">
    <reaction evidence="6">
        <text>1-chloro-2,4-dinitrobenzene + glutathione = 2,4-dinitrophenyl-S-glutathione + chloride + H(+)</text>
        <dbReference type="Rhea" id="RHEA:51220"/>
        <dbReference type="ChEBI" id="CHEBI:15378"/>
        <dbReference type="ChEBI" id="CHEBI:17996"/>
        <dbReference type="ChEBI" id="CHEBI:34718"/>
        <dbReference type="ChEBI" id="CHEBI:57925"/>
        <dbReference type="ChEBI" id="CHEBI:133977"/>
        <dbReference type="EC" id="2.5.1.18"/>
    </reaction>
</comment>
<evidence type="ECO:0000256" key="4">
    <source>
        <dbReference type="ARBA" id="ARBA00023157"/>
    </source>
</evidence>
<protein>
    <recommendedName>
        <fullName evidence="8">Glutaredoxin domain-containing protein</fullName>
    </recommendedName>
</protein>
<dbReference type="Pfam" id="PF00462">
    <property type="entry name" value="Glutaredoxin"/>
    <property type="match status" value="1"/>
</dbReference>
<evidence type="ECO:0000256" key="1">
    <source>
        <dbReference type="ARBA" id="ARBA00000217"/>
    </source>
</evidence>
<keyword evidence="4" id="KW-1015">Disulfide bond</keyword>
<evidence type="ECO:0000256" key="7">
    <source>
        <dbReference type="ARBA" id="ARBA00047960"/>
    </source>
</evidence>
<dbReference type="FunFam" id="3.40.30.10:FF:000026">
    <property type="entry name" value="Glutaredoxin 2"/>
    <property type="match status" value="1"/>
</dbReference>
<sequence>MFEFITSWFKSEPISPKIIEDINSTINSHKVVVYSKTYCPYCKSTKELFGKLNQDFKVVELDNVSDGSVIQRGLKEITGQGTVPNIFINGKQIGGNSDLQSLYSQGKLLGLLA</sequence>
<evidence type="ECO:0000256" key="2">
    <source>
        <dbReference type="ARBA" id="ARBA00022448"/>
    </source>
</evidence>
<dbReference type="PROSITE" id="PS51354">
    <property type="entry name" value="GLUTAREDOXIN_2"/>
    <property type="match status" value="1"/>
</dbReference>
<reference evidence="9 10" key="1">
    <citation type="journal article" date="2011" name="Proc. Natl. Acad. Sci. U.S.A.">
        <title>Comparative genomics of xylose-fermenting fungi for enhanced biofuel production.</title>
        <authorList>
            <person name="Wohlbach D.J."/>
            <person name="Kuo A."/>
            <person name="Sato T.K."/>
            <person name="Potts K.M."/>
            <person name="Salamov A.A."/>
            <person name="LaButti K.M."/>
            <person name="Sun H."/>
            <person name="Clum A."/>
            <person name="Pangilinan J.L."/>
            <person name="Lindquist E.A."/>
            <person name="Lucas S."/>
            <person name="Lapidus A."/>
            <person name="Jin M."/>
            <person name="Gunawan C."/>
            <person name="Balan V."/>
            <person name="Dale B.E."/>
            <person name="Jeffries T.W."/>
            <person name="Zinkel R."/>
            <person name="Barry K.W."/>
            <person name="Grigoriev I.V."/>
            <person name="Gasch A.P."/>
        </authorList>
    </citation>
    <scope>NUCLEOTIDE SEQUENCE [LARGE SCALE GENOMIC DNA]</scope>
    <source>
        <strain evidence="10">NRRL Y-27907 / 11-Y1</strain>
    </source>
</reference>
<dbReference type="PRINTS" id="PR00160">
    <property type="entry name" value="GLUTAREDOXIN"/>
</dbReference>
<dbReference type="Proteomes" id="UP000000709">
    <property type="component" value="Unassembled WGS sequence"/>
</dbReference>
<keyword evidence="5" id="KW-0676">Redox-active center</keyword>
<comment type="catalytic activity">
    <reaction evidence="7">
        <text>RX + glutathione = an S-substituted glutathione + a halide anion + H(+)</text>
        <dbReference type="Rhea" id="RHEA:16437"/>
        <dbReference type="ChEBI" id="CHEBI:15378"/>
        <dbReference type="ChEBI" id="CHEBI:16042"/>
        <dbReference type="ChEBI" id="CHEBI:17792"/>
        <dbReference type="ChEBI" id="CHEBI:57925"/>
        <dbReference type="ChEBI" id="CHEBI:90779"/>
        <dbReference type="EC" id="2.5.1.18"/>
    </reaction>
</comment>